<dbReference type="AlphaFoldDB" id="A0A1F8F294"/>
<accession>A0A1F8F294</accession>
<dbReference type="Gene3D" id="3.40.1400.10">
    <property type="entry name" value="Sugar-phosphate isomerase, RpiB/LacA/LacB"/>
    <property type="match status" value="1"/>
</dbReference>
<evidence type="ECO:0000313" key="2">
    <source>
        <dbReference type="EMBL" id="OGN07262.1"/>
    </source>
</evidence>
<gene>
    <name evidence="2" type="ORF">A2669_00680</name>
</gene>
<dbReference type="InterPro" id="IPR036569">
    <property type="entry name" value="RpiB_LacA_LacB_sf"/>
</dbReference>
<name>A0A1F8F294_9BACT</name>
<protein>
    <submittedName>
        <fullName evidence="2">Ribose-5-phosphate isomerase</fullName>
    </submittedName>
</protein>
<dbReference type="NCBIfam" id="TIGR00689">
    <property type="entry name" value="rpiB_lacA_lacB"/>
    <property type="match status" value="1"/>
</dbReference>
<dbReference type="Pfam" id="PF02502">
    <property type="entry name" value="LacAB_rpiB"/>
    <property type="match status" value="1"/>
</dbReference>
<reference evidence="2 3" key="1">
    <citation type="journal article" date="2016" name="Nat. Commun.">
        <title>Thousands of microbial genomes shed light on interconnected biogeochemical processes in an aquifer system.</title>
        <authorList>
            <person name="Anantharaman K."/>
            <person name="Brown C.T."/>
            <person name="Hug L.A."/>
            <person name="Sharon I."/>
            <person name="Castelle C.J."/>
            <person name="Probst A.J."/>
            <person name="Thomas B.C."/>
            <person name="Singh A."/>
            <person name="Wilkins M.J."/>
            <person name="Karaoz U."/>
            <person name="Brodie E.L."/>
            <person name="Williams K.H."/>
            <person name="Hubbard S.S."/>
            <person name="Banfield J.F."/>
        </authorList>
    </citation>
    <scope>NUCLEOTIDE SEQUENCE [LARGE SCALE GENOMIC DNA]</scope>
</reference>
<sequence length="150" mass="16502">MIYLASDHAGYQLKEAIKKHLSERSFVVEDCGAFTYDENDDYPDFIIPAAQKVGENPEGNKAIILGGSGQGEAIAANKVRGVRAAVYYGGPLDLVKLSRSHNNANMLSLGAKFLTLEEAKEVVKLWLETGFDGGRHERRIEKIKTFEQGS</sequence>
<dbReference type="SUPFAM" id="SSF89623">
    <property type="entry name" value="Ribose/Galactose isomerase RpiB/AlsB"/>
    <property type="match status" value="1"/>
</dbReference>
<proteinExistence type="inferred from homology"/>
<evidence type="ECO:0000256" key="1">
    <source>
        <dbReference type="ARBA" id="ARBA00008754"/>
    </source>
</evidence>
<comment type="similarity">
    <text evidence="1">Belongs to the LacAB/RpiB family.</text>
</comment>
<dbReference type="GO" id="GO:0019316">
    <property type="term" value="P:D-allose catabolic process"/>
    <property type="evidence" value="ECO:0007669"/>
    <property type="project" value="TreeGrafter"/>
</dbReference>
<evidence type="ECO:0000313" key="3">
    <source>
        <dbReference type="Proteomes" id="UP000177605"/>
    </source>
</evidence>
<comment type="caution">
    <text evidence="2">The sequence shown here is derived from an EMBL/GenBank/DDBJ whole genome shotgun (WGS) entry which is preliminary data.</text>
</comment>
<dbReference type="PANTHER" id="PTHR30345:SF0">
    <property type="entry name" value="DNA DAMAGE-REPAIR_TOLERATION PROTEIN DRT102"/>
    <property type="match status" value="1"/>
</dbReference>
<dbReference type="EMBL" id="MGJM01000002">
    <property type="protein sequence ID" value="OGN07262.1"/>
    <property type="molecule type" value="Genomic_DNA"/>
</dbReference>
<keyword evidence="2" id="KW-0413">Isomerase</keyword>
<organism evidence="2 3">
    <name type="scientific">Candidatus Yanofskybacteria bacterium RIFCSPHIGHO2_01_FULL_48_25b</name>
    <dbReference type="NCBI Taxonomy" id="1802672"/>
    <lineage>
        <taxon>Bacteria</taxon>
        <taxon>Candidatus Yanofskyibacteriota</taxon>
    </lineage>
</organism>
<dbReference type="PIRSF" id="PIRSF005384">
    <property type="entry name" value="RpiB_LacA_B"/>
    <property type="match status" value="1"/>
</dbReference>
<dbReference type="Proteomes" id="UP000177605">
    <property type="component" value="Unassembled WGS sequence"/>
</dbReference>
<dbReference type="PANTHER" id="PTHR30345">
    <property type="entry name" value="RIBOSE-5-PHOSPHATE ISOMERASE B"/>
    <property type="match status" value="1"/>
</dbReference>
<dbReference type="NCBIfam" id="NF004051">
    <property type="entry name" value="PRK05571.1"/>
    <property type="match status" value="1"/>
</dbReference>
<dbReference type="GO" id="GO:0004751">
    <property type="term" value="F:ribose-5-phosphate isomerase activity"/>
    <property type="evidence" value="ECO:0007669"/>
    <property type="project" value="TreeGrafter"/>
</dbReference>
<dbReference type="GO" id="GO:0009052">
    <property type="term" value="P:pentose-phosphate shunt, non-oxidative branch"/>
    <property type="evidence" value="ECO:0007669"/>
    <property type="project" value="TreeGrafter"/>
</dbReference>
<dbReference type="InterPro" id="IPR003500">
    <property type="entry name" value="RpiB_LacA_LacB"/>
</dbReference>